<dbReference type="PANTHER" id="PTHR42760:SF133">
    <property type="entry name" value="3-OXOACYL-[ACYL-CARRIER-PROTEIN] REDUCTASE"/>
    <property type="match status" value="1"/>
</dbReference>
<dbReference type="Gene3D" id="3.40.50.720">
    <property type="entry name" value="NAD(P)-binding Rossmann-like Domain"/>
    <property type="match status" value="1"/>
</dbReference>
<dbReference type="SMART" id="SM00822">
    <property type="entry name" value="PKS_KR"/>
    <property type="match status" value="1"/>
</dbReference>
<dbReference type="PANTHER" id="PTHR42760">
    <property type="entry name" value="SHORT-CHAIN DEHYDROGENASES/REDUCTASES FAMILY MEMBER"/>
    <property type="match status" value="1"/>
</dbReference>
<keyword evidence="2" id="KW-0560">Oxidoreductase</keyword>
<dbReference type="Pfam" id="PF13561">
    <property type="entry name" value="adh_short_C2"/>
    <property type="match status" value="1"/>
</dbReference>
<dbReference type="InterPro" id="IPR036291">
    <property type="entry name" value="NAD(P)-bd_dom_sf"/>
</dbReference>
<evidence type="ECO:0000313" key="4">
    <source>
        <dbReference type="EMBL" id="ATG54013.1"/>
    </source>
</evidence>
<dbReference type="FunFam" id="3.40.50.720:FF:000084">
    <property type="entry name" value="Short-chain dehydrogenase reductase"/>
    <property type="match status" value="1"/>
</dbReference>
<dbReference type="GO" id="GO:0016616">
    <property type="term" value="F:oxidoreductase activity, acting on the CH-OH group of donors, NAD or NADP as acceptor"/>
    <property type="evidence" value="ECO:0007669"/>
    <property type="project" value="UniProtKB-ARBA"/>
</dbReference>
<accession>A0A291GUW9</accession>
<dbReference type="PRINTS" id="PR00081">
    <property type="entry name" value="GDHRDH"/>
</dbReference>
<dbReference type="NCBIfam" id="NF005559">
    <property type="entry name" value="PRK07231.1"/>
    <property type="match status" value="1"/>
</dbReference>
<evidence type="ECO:0000256" key="2">
    <source>
        <dbReference type="ARBA" id="ARBA00023002"/>
    </source>
</evidence>
<dbReference type="PRINTS" id="PR00080">
    <property type="entry name" value="SDRFAMILY"/>
</dbReference>
<reference evidence="4 5" key="1">
    <citation type="journal article" date="2014" name="Int. J. Syst. Evol. Microbiol.">
        <title>Brachybacterium ginsengisoli sp. nov., isolated from soil of a ginseng field.</title>
        <authorList>
            <person name="Hoang V.A."/>
            <person name="Kim Y.J."/>
            <person name="Nguyen N.L."/>
            <person name="Yang D.C."/>
        </authorList>
    </citation>
    <scope>NUCLEOTIDE SEQUENCE [LARGE SCALE GENOMIC DNA]</scope>
    <source>
        <strain evidence="4 5">DCY80</strain>
    </source>
</reference>
<dbReference type="InterPro" id="IPR057326">
    <property type="entry name" value="KR_dom"/>
</dbReference>
<dbReference type="SUPFAM" id="SSF51735">
    <property type="entry name" value="NAD(P)-binding Rossmann-fold domains"/>
    <property type="match status" value="1"/>
</dbReference>
<gene>
    <name evidence="4" type="ORF">CFK41_03915</name>
</gene>
<dbReference type="InterPro" id="IPR020904">
    <property type="entry name" value="Sc_DH/Rdtase_CS"/>
</dbReference>
<proteinExistence type="inferred from homology"/>
<name>A0A291GUW9_9MICO</name>
<evidence type="ECO:0000313" key="5">
    <source>
        <dbReference type="Proteomes" id="UP000217889"/>
    </source>
</evidence>
<sequence>MQIDLSGRVVLVTGAGRGIGRTIAEAFAGEGSTVVALDLDPGALAALEAESIADLALTCDITDPEQVRDAVATIEERYGRLDVLINNAGINAEGPLESFDPALWDTVFAVNVRGVLNTCQAAIPLMKKQGSGRIINAASFAAIIPSVDAAAYGASKAAVVQMTRVLASELGPWGITVNAYAPGMIPTAMNGFAALDEEAAATKLDQLSLRRWGLPEDVANLCLFLAGDLSSYITGALLDVSGGKFATQDPGAAWRAL</sequence>
<dbReference type="Proteomes" id="UP000217889">
    <property type="component" value="Chromosome"/>
</dbReference>
<dbReference type="OrthoDB" id="286404at2"/>
<dbReference type="InterPro" id="IPR002347">
    <property type="entry name" value="SDR_fam"/>
</dbReference>
<organism evidence="4 5">
    <name type="scientific">Brachybacterium ginsengisoli</name>
    <dbReference type="NCBI Taxonomy" id="1331682"/>
    <lineage>
        <taxon>Bacteria</taxon>
        <taxon>Bacillati</taxon>
        <taxon>Actinomycetota</taxon>
        <taxon>Actinomycetes</taxon>
        <taxon>Micrococcales</taxon>
        <taxon>Dermabacteraceae</taxon>
        <taxon>Brachybacterium</taxon>
    </lineage>
</organism>
<dbReference type="EMBL" id="CP023564">
    <property type="protein sequence ID" value="ATG54013.1"/>
    <property type="molecule type" value="Genomic_DNA"/>
</dbReference>
<dbReference type="RefSeq" id="WP_096798492.1">
    <property type="nucleotide sequence ID" value="NZ_CP023564.1"/>
</dbReference>
<dbReference type="CDD" id="cd05233">
    <property type="entry name" value="SDR_c"/>
    <property type="match status" value="1"/>
</dbReference>
<dbReference type="AlphaFoldDB" id="A0A291GUW9"/>
<dbReference type="NCBIfam" id="NF009466">
    <property type="entry name" value="PRK12826.1-2"/>
    <property type="match status" value="1"/>
</dbReference>
<keyword evidence="5" id="KW-1185">Reference proteome</keyword>
<feature type="domain" description="Ketoreductase" evidence="3">
    <location>
        <begin position="8"/>
        <end position="183"/>
    </location>
</feature>
<comment type="similarity">
    <text evidence="1">Belongs to the short-chain dehydrogenases/reductases (SDR) family.</text>
</comment>
<evidence type="ECO:0000259" key="3">
    <source>
        <dbReference type="SMART" id="SM00822"/>
    </source>
</evidence>
<dbReference type="KEGG" id="bgg:CFK41_03915"/>
<evidence type="ECO:0000256" key="1">
    <source>
        <dbReference type="ARBA" id="ARBA00006484"/>
    </source>
</evidence>
<dbReference type="PROSITE" id="PS00061">
    <property type="entry name" value="ADH_SHORT"/>
    <property type="match status" value="1"/>
</dbReference>
<protein>
    <submittedName>
        <fullName evidence="4">Short-chain dehydrogenase</fullName>
    </submittedName>
</protein>